<feature type="compositionally biased region" description="Polar residues" evidence="1">
    <location>
        <begin position="112"/>
        <end position="123"/>
    </location>
</feature>
<feature type="region of interest" description="Disordered" evidence="1">
    <location>
        <begin position="1"/>
        <end position="50"/>
    </location>
</feature>
<feature type="region of interest" description="Disordered" evidence="1">
    <location>
        <begin position="298"/>
        <end position="333"/>
    </location>
</feature>
<gene>
    <name evidence="2" type="ORF">LTRI10_LOCUS6680</name>
</gene>
<feature type="region of interest" description="Disordered" evidence="1">
    <location>
        <begin position="730"/>
        <end position="752"/>
    </location>
</feature>
<organism evidence="2 3">
    <name type="scientific">Linum trigynum</name>
    <dbReference type="NCBI Taxonomy" id="586398"/>
    <lineage>
        <taxon>Eukaryota</taxon>
        <taxon>Viridiplantae</taxon>
        <taxon>Streptophyta</taxon>
        <taxon>Embryophyta</taxon>
        <taxon>Tracheophyta</taxon>
        <taxon>Spermatophyta</taxon>
        <taxon>Magnoliopsida</taxon>
        <taxon>eudicotyledons</taxon>
        <taxon>Gunneridae</taxon>
        <taxon>Pentapetalae</taxon>
        <taxon>rosids</taxon>
        <taxon>fabids</taxon>
        <taxon>Malpighiales</taxon>
        <taxon>Linaceae</taxon>
        <taxon>Linum</taxon>
    </lineage>
</organism>
<feature type="region of interest" description="Disordered" evidence="1">
    <location>
        <begin position="541"/>
        <end position="637"/>
    </location>
</feature>
<evidence type="ECO:0000256" key="1">
    <source>
        <dbReference type="SAM" id="MobiDB-lite"/>
    </source>
</evidence>
<evidence type="ECO:0000313" key="2">
    <source>
        <dbReference type="EMBL" id="CAL1359175.1"/>
    </source>
</evidence>
<dbReference type="GO" id="GO:0005635">
    <property type="term" value="C:nuclear envelope"/>
    <property type="evidence" value="ECO:0007669"/>
    <property type="project" value="TreeGrafter"/>
</dbReference>
<dbReference type="PANTHER" id="PTHR33416:SF18">
    <property type="entry name" value="NUCLEOPORIN-LIKE PROTEIN"/>
    <property type="match status" value="1"/>
</dbReference>
<feature type="compositionally biased region" description="Polar residues" evidence="1">
    <location>
        <begin position="573"/>
        <end position="582"/>
    </location>
</feature>
<feature type="region of interest" description="Disordered" evidence="1">
    <location>
        <begin position="66"/>
        <end position="157"/>
    </location>
</feature>
<feature type="compositionally biased region" description="Acidic residues" evidence="1">
    <location>
        <begin position="85"/>
        <end position="94"/>
    </location>
</feature>
<dbReference type="GO" id="GO:0071763">
    <property type="term" value="P:nuclear membrane organization"/>
    <property type="evidence" value="ECO:0007669"/>
    <property type="project" value="TreeGrafter"/>
</dbReference>
<dbReference type="EMBL" id="OZ034814">
    <property type="protein sequence ID" value="CAL1359175.1"/>
    <property type="molecule type" value="Genomic_DNA"/>
</dbReference>
<accession>A0AAV2CS74</accession>
<feature type="region of interest" description="Disordered" evidence="1">
    <location>
        <begin position="363"/>
        <end position="404"/>
    </location>
</feature>
<name>A0AAV2CS74_9ROSI</name>
<reference evidence="2 3" key="1">
    <citation type="submission" date="2024-04" db="EMBL/GenBank/DDBJ databases">
        <authorList>
            <person name="Fracassetti M."/>
        </authorList>
    </citation>
    <scope>NUCLEOTIDE SEQUENCE [LARGE SCALE GENOMIC DNA]</scope>
</reference>
<feature type="compositionally biased region" description="Basic and acidic residues" evidence="1">
    <location>
        <begin position="551"/>
        <end position="572"/>
    </location>
</feature>
<feature type="compositionally biased region" description="Low complexity" evidence="1">
    <location>
        <begin position="31"/>
        <end position="42"/>
    </location>
</feature>
<evidence type="ECO:0000313" key="3">
    <source>
        <dbReference type="Proteomes" id="UP001497516"/>
    </source>
</evidence>
<keyword evidence="3" id="KW-1185">Reference proteome</keyword>
<feature type="region of interest" description="Disordered" evidence="1">
    <location>
        <begin position="661"/>
        <end position="698"/>
    </location>
</feature>
<dbReference type="Proteomes" id="UP001497516">
    <property type="component" value="Chromosome 10"/>
</dbReference>
<evidence type="ECO:0008006" key="4">
    <source>
        <dbReference type="Google" id="ProtNLM"/>
    </source>
</evidence>
<dbReference type="AlphaFoldDB" id="A0AAV2CS74"/>
<dbReference type="PANTHER" id="PTHR33416">
    <property type="entry name" value="NUCLEAR PORE COMPLEX PROTEIN NUP1"/>
    <property type="match status" value="1"/>
</dbReference>
<feature type="compositionally biased region" description="Basic and acidic residues" evidence="1">
    <location>
        <begin position="136"/>
        <end position="151"/>
    </location>
</feature>
<sequence length="752" mass="82015">MERNSEPRQPYPAGEVDRGAGGKFRKRPARRAAAPATPYARPQQSLAQRTRPWLSKLANLILPSYFSQSANALPAPPVVERRGEDDDDDEEELDHGESGNQVEENAGRDESSFSFNHLVSGSTDLGGANEATNESNSRREIERVDEQHTVKTSDLGGDGVSAIEQLLKNKRFSRGEVNRLIEIIHSRAANSPYKDQQKQNSGMFGRNAESSAFLEDSQWCRETEKKYTSSVTQGIIQPAVWAETSRKSTEVQHDDMNRATWGGSTPLIQPTVEDEVGASPIQIAKAYMQKRTSESGFGLEDAAVNDEGPSSRGDELALKPFTPSSSIRPSPCWVRGQSEYATPLSQRGRFGLQSFPRTPYSRAIASKSKSKSKPIQLQGNSGRSLNMPSTPFQQSQSSTYGQFSTRERKLDIGEASVGPIRRTRRQGAVELSARGSPFARSSVDTPKVENYDVPEGIFSAWKKESETGRKPYSEVSTPIFPSHSSQVARKILEHLDRNPVTPKQKSDELRLATSWKKPEWSSDMAAFTPPENDSLPQFWILGSSGKSNQADNKKKSIHWSEDRGKSLFKDPQDTTSDLNGKSSAPGITIGSNVVDPGPSQVPRENVDSQIFKVNEVPSLQRKPPAHSSGTRQVPPSIAIGKREQKWASSDGSASFSFQVPASSTGVLTEPPTPSMPSSSANGLHEPEAGEQSIPTYSFGSNKGTTPALVFSFPSTSSSSSLPDGASDLKFKFGSDKSSRVSFSSIGKDSVCY</sequence>
<protein>
    <recommendedName>
        <fullName evidence="4">Nuclear pore complex protein NUP1</fullName>
    </recommendedName>
</protein>
<proteinExistence type="predicted"/>
<feature type="compositionally biased region" description="Polar residues" evidence="1">
    <location>
        <begin position="375"/>
        <end position="392"/>
    </location>
</feature>